<organism evidence="3 4">
    <name type="scientific">Lutispora thermophila DSM 19022</name>
    <dbReference type="NCBI Taxonomy" id="1122184"/>
    <lineage>
        <taxon>Bacteria</taxon>
        <taxon>Bacillati</taxon>
        <taxon>Bacillota</taxon>
        <taxon>Clostridia</taxon>
        <taxon>Lutisporales</taxon>
        <taxon>Lutisporaceae</taxon>
        <taxon>Lutispora</taxon>
    </lineage>
</organism>
<dbReference type="Proteomes" id="UP000184442">
    <property type="component" value="Unassembled WGS sequence"/>
</dbReference>
<feature type="transmembrane region" description="Helical" evidence="1">
    <location>
        <begin position="312"/>
        <end position="333"/>
    </location>
</feature>
<reference evidence="3 4" key="1">
    <citation type="submission" date="2016-11" db="EMBL/GenBank/DDBJ databases">
        <authorList>
            <person name="Jaros S."/>
            <person name="Januszkiewicz K."/>
            <person name="Wedrychowicz H."/>
        </authorList>
    </citation>
    <scope>NUCLEOTIDE SEQUENCE [LARGE SCALE GENOMIC DNA]</scope>
    <source>
        <strain evidence="3 4">DSM 19022</strain>
    </source>
</reference>
<feature type="transmembrane region" description="Helical" evidence="1">
    <location>
        <begin position="38"/>
        <end position="55"/>
    </location>
</feature>
<dbReference type="STRING" id="1122184.SAMN02745176_03273"/>
<gene>
    <name evidence="3" type="ORF">SAMN02745176_03273</name>
</gene>
<name>A0A1M6IHV0_9FIRM</name>
<dbReference type="OrthoDB" id="9762883at2"/>
<feature type="transmembrane region" description="Helical" evidence="1">
    <location>
        <begin position="6"/>
        <end position="26"/>
    </location>
</feature>
<dbReference type="RefSeq" id="WP_084524751.1">
    <property type="nucleotide sequence ID" value="NZ_FQZS01000032.1"/>
</dbReference>
<evidence type="ECO:0000259" key="2">
    <source>
        <dbReference type="Pfam" id="PF05569"/>
    </source>
</evidence>
<evidence type="ECO:0000313" key="3">
    <source>
        <dbReference type="EMBL" id="SHJ34022.1"/>
    </source>
</evidence>
<keyword evidence="1" id="KW-0472">Membrane</keyword>
<feature type="transmembrane region" description="Helical" evidence="1">
    <location>
        <begin position="109"/>
        <end position="127"/>
    </location>
</feature>
<proteinExistence type="predicted"/>
<keyword evidence="1" id="KW-0812">Transmembrane</keyword>
<evidence type="ECO:0000256" key="1">
    <source>
        <dbReference type="SAM" id="Phobius"/>
    </source>
</evidence>
<dbReference type="AlphaFoldDB" id="A0A1M6IHV0"/>
<dbReference type="PANTHER" id="PTHR34978">
    <property type="entry name" value="POSSIBLE SENSOR-TRANSDUCER PROTEIN BLAR"/>
    <property type="match status" value="1"/>
</dbReference>
<dbReference type="InterPro" id="IPR008756">
    <property type="entry name" value="Peptidase_M56"/>
</dbReference>
<protein>
    <submittedName>
        <fullName evidence="3">Signal transducer regulating beta-lactamase production, contains metallopeptidase domain</fullName>
    </submittedName>
</protein>
<dbReference type="InterPro" id="IPR052173">
    <property type="entry name" value="Beta-lactam_resp_regulator"/>
</dbReference>
<sequence>MLANLYNHLFVMSVVAGGLYLILKLFGRITMKHFMPSWHYYTYTAIYMFFLLPYHKLLSLFNFDFNRNVKNGLVLPVLSSNLELRYLANNGLVGVPDKIESSFMLNIDFLAYILLAGTLVFIVAVLIQNVKFRRRIFSVCRLTDKAQFQDILSSCKQEMGISKEVLVYISIYPCTPFLYGVLKPRIILPDIEFTEEELKHVFYHELTHLKRYDPWIKFLLLLTNAVHWFNPLAYIIRNDIDGLCELSCDESVVISMNAAERRRYCEIILSVLWHSIGHDAKLVSAFSNKRKQLERRMDMIMKMRGLKYKKRVILFSMVVTLTIVSLGIITAYASTSNKADLTSPSEGRKLINGAELIDADNKSLIGTEIIDAALPFISKSSPKISDSEKTIDFYMPENTIIKKLADNTVLPPISITNFEVIDNITPEIIMTNGSAAFFTKKGGSGWSCKVGDKLVYEFEKYESNVVSSQTMIIGYVLDGTLYPGEEFKGLSGKYELKIEEDGDYYIYVINATSDYLALKKGKINILRQ</sequence>
<keyword evidence="4" id="KW-1185">Reference proteome</keyword>
<keyword evidence="1" id="KW-1133">Transmembrane helix</keyword>
<accession>A0A1M6IHV0</accession>
<dbReference type="PANTHER" id="PTHR34978:SF3">
    <property type="entry name" value="SLR0241 PROTEIN"/>
    <property type="match status" value="1"/>
</dbReference>
<dbReference type="Pfam" id="PF05569">
    <property type="entry name" value="Peptidase_M56"/>
    <property type="match status" value="1"/>
</dbReference>
<dbReference type="EMBL" id="FQZS01000032">
    <property type="protein sequence ID" value="SHJ34022.1"/>
    <property type="molecule type" value="Genomic_DNA"/>
</dbReference>
<evidence type="ECO:0000313" key="4">
    <source>
        <dbReference type="Proteomes" id="UP000184442"/>
    </source>
</evidence>
<feature type="domain" description="Peptidase M56" evidence="2">
    <location>
        <begin position="10"/>
        <end position="300"/>
    </location>
</feature>
<dbReference type="CDD" id="cd07341">
    <property type="entry name" value="M56_BlaR1_MecR1_like"/>
    <property type="match status" value="1"/>
</dbReference>